<dbReference type="RefSeq" id="WP_202624673.1">
    <property type="nucleotide sequence ID" value="NZ_BLJN01000002.1"/>
</dbReference>
<dbReference type="EMBL" id="BLJN01000002">
    <property type="protein sequence ID" value="GFE79934.1"/>
    <property type="molecule type" value="Genomic_DNA"/>
</dbReference>
<dbReference type="GO" id="GO:0016757">
    <property type="term" value="F:glycosyltransferase activity"/>
    <property type="evidence" value="ECO:0007669"/>
    <property type="project" value="UniProtKB-KW"/>
</dbReference>
<keyword evidence="4 7" id="KW-0812">Transmembrane</keyword>
<accession>A0A829Y9B4</accession>
<keyword evidence="10" id="KW-1185">Reference proteome</keyword>
<organism evidence="9 10">
    <name type="scientific">Steroidobacter agaridevorans</name>
    <dbReference type="NCBI Taxonomy" id="2695856"/>
    <lineage>
        <taxon>Bacteria</taxon>
        <taxon>Pseudomonadati</taxon>
        <taxon>Pseudomonadota</taxon>
        <taxon>Gammaproteobacteria</taxon>
        <taxon>Steroidobacterales</taxon>
        <taxon>Steroidobacteraceae</taxon>
        <taxon>Steroidobacter</taxon>
    </lineage>
</organism>
<evidence type="ECO:0000313" key="10">
    <source>
        <dbReference type="Proteomes" id="UP000445000"/>
    </source>
</evidence>
<comment type="subcellular location">
    <subcellularLocation>
        <location evidence="1">Membrane</location>
        <topology evidence="1">Multi-pass membrane protein</topology>
    </subcellularLocation>
</comment>
<dbReference type="PANTHER" id="PTHR48090">
    <property type="entry name" value="UNDECAPRENYL-PHOSPHATE 4-DEOXY-4-FORMAMIDO-L-ARABINOSE TRANSFERASE-RELATED"/>
    <property type="match status" value="1"/>
</dbReference>
<evidence type="ECO:0000256" key="5">
    <source>
        <dbReference type="ARBA" id="ARBA00022989"/>
    </source>
</evidence>
<evidence type="ECO:0000259" key="8">
    <source>
        <dbReference type="Pfam" id="PF00535"/>
    </source>
</evidence>
<keyword evidence="2" id="KW-0328">Glycosyltransferase</keyword>
<dbReference type="InterPro" id="IPR001173">
    <property type="entry name" value="Glyco_trans_2-like"/>
</dbReference>
<feature type="transmembrane region" description="Helical" evidence="7">
    <location>
        <begin position="280"/>
        <end position="305"/>
    </location>
</feature>
<dbReference type="PANTHER" id="PTHR48090:SF1">
    <property type="entry name" value="PROPHAGE BACTOPRENOL GLUCOSYL TRANSFERASE HOMOLOG"/>
    <property type="match status" value="1"/>
</dbReference>
<feature type="domain" description="Glycosyltransferase 2-like" evidence="8">
    <location>
        <begin position="22"/>
        <end position="183"/>
    </location>
</feature>
<keyword evidence="3 9" id="KW-0808">Transferase</keyword>
<comment type="caution">
    <text evidence="9">The sequence shown here is derived from an EMBL/GenBank/DDBJ whole genome shotgun (WGS) entry which is preliminary data.</text>
</comment>
<protein>
    <submittedName>
        <fullName evidence="9">Glycosyl transferase</fullName>
    </submittedName>
</protein>
<gene>
    <name evidence="9" type="ORF">GCM10011487_19340</name>
</gene>
<proteinExistence type="predicted"/>
<evidence type="ECO:0000256" key="1">
    <source>
        <dbReference type="ARBA" id="ARBA00004141"/>
    </source>
</evidence>
<reference evidence="10" key="1">
    <citation type="submission" date="2020-01" db="EMBL/GenBank/DDBJ databases">
        <title>'Steroidobacter agaridevorans' sp. nov., agar-degrading bacteria isolated from rhizosphere soils.</title>
        <authorList>
            <person name="Ikenaga M."/>
            <person name="Kataoka M."/>
            <person name="Murouchi A."/>
            <person name="Katsuragi S."/>
            <person name="Sakai M."/>
        </authorList>
    </citation>
    <scope>NUCLEOTIDE SEQUENCE [LARGE SCALE GENOMIC DNA]</scope>
    <source>
        <strain evidence="10">YU21-B</strain>
    </source>
</reference>
<sequence length="364" mass="40467">MLKNPEMLDELDGSRPKNPLLSIVVPVFNEEEAVRHFIPAIRAALDGVSDVRFEFVFINDGSRDGTLSRLLSIQRTEPNVRVIDLSRNFGKEAALTAGLDHCTGDIVAPMDVDLQDPPELLPQMIEAWRRGFDVVLAKRMSRNNDSLLKRWSAEAFYKLHNTVSEPVIAENVGDYRLMGRAVVDVLKQLRESRRFMKGLFAWAGFPSTIIGYERPSRTVGKTKFNGWKLWNLALEGITSFSTAPLRFWTYLGASVAVLSFAYGLYLVWRTLLFGVEVPGYASVFVAVVFLGALQLIGIGVIGEYLGRTYLEAKQRPVYIARKIYAGNVVPQSEHAPETIDVIADSVVGGNSVAPEVRCVELADS</sequence>
<evidence type="ECO:0000313" key="9">
    <source>
        <dbReference type="EMBL" id="GFE79934.1"/>
    </source>
</evidence>
<dbReference type="GO" id="GO:0005886">
    <property type="term" value="C:plasma membrane"/>
    <property type="evidence" value="ECO:0007669"/>
    <property type="project" value="TreeGrafter"/>
</dbReference>
<dbReference type="CDD" id="cd04187">
    <property type="entry name" value="DPM1_like_bac"/>
    <property type="match status" value="1"/>
</dbReference>
<evidence type="ECO:0000256" key="4">
    <source>
        <dbReference type="ARBA" id="ARBA00022692"/>
    </source>
</evidence>
<feature type="transmembrane region" description="Helical" evidence="7">
    <location>
        <begin position="247"/>
        <end position="268"/>
    </location>
</feature>
<evidence type="ECO:0000256" key="2">
    <source>
        <dbReference type="ARBA" id="ARBA00022676"/>
    </source>
</evidence>
<evidence type="ECO:0000256" key="7">
    <source>
        <dbReference type="SAM" id="Phobius"/>
    </source>
</evidence>
<dbReference type="Pfam" id="PF00535">
    <property type="entry name" value="Glycos_transf_2"/>
    <property type="match status" value="1"/>
</dbReference>
<evidence type="ECO:0000256" key="3">
    <source>
        <dbReference type="ARBA" id="ARBA00022679"/>
    </source>
</evidence>
<dbReference type="AlphaFoldDB" id="A0A829Y9B4"/>
<keyword evidence="5 7" id="KW-1133">Transmembrane helix</keyword>
<dbReference type="Gene3D" id="3.90.550.10">
    <property type="entry name" value="Spore Coat Polysaccharide Biosynthesis Protein SpsA, Chain A"/>
    <property type="match status" value="1"/>
</dbReference>
<dbReference type="Proteomes" id="UP000445000">
    <property type="component" value="Unassembled WGS sequence"/>
</dbReference>
<dbReference type="SUPFAM" id="SSF53448">
    <property type="entry name" value="Nucleotide-diphospho-sugar transferases"/>
    <property type="match status" value="1"/>
</dbReference>
<evidence type="ECO:0000256" key="6">
    <source>
        <dbReference type="ARBA" id="ARBA00023136"/>
    </source>
</evidence>
<name>A0A829Y9B4_9GAMM</name>
<keyword evidence="6 7" id="KW-0472">Membrane</keyword>
<dbReference type="InterPro" id="IPR029044">
    <property type="entry name" value="Nucleotide-diphossugar_trans"/>
</dbReference>
<dbReference type="InterPro" id="IPR050256">
    <property type="entry name" value="Glycosyltransferase_2"/>
</dbReference>